<dbReference type="Proteomes" id="UP000194127">
    <property type="component" value="Unassembled WGS sequence"/>
</dbReference>
<evidence type="ECO:0000313" key="3">
    <source>
        <dbReference type="Proteomes" id="UP000194127"/>
    </source>
</evidence>
<keyword evidence="3" id="KW-1185">Reference proteome</keyword>
<evidence type="ECO:0000256" key="1">
    <source>
        <dbReference type="SAM" id="MobiDB-lite"/>
    </source>
</evidence>
<dbReference type="OrthoDB" id="8954335at2759"/>
<dbReference type="EMBL" id="KZ110599">
    <property type="protein sequence ID" value="OSX61221.1"/>
    <property type="molecule type" value="Genomic_DNA"/>
</dbReference>
<reference evidence="2 3" key="1">
    <citation type="submission" date="2017-04" db="EMBL/GenBank/DDBJ databases">
        <title>Genome Sequence of the Model Brown-Rot Fungus Postia placenta SB12.</title>
        <authorList>
            <consortium name="DOE Joint Genome Institute"/>
            <person name="Gaskell J."/>
            <person name="Kersten P."/>
            <person name="Larrondo L.F."/>
            <person name="Canessa P."/>
            <person name="Martinez D."/>
            <person name="Hibbett D."/>
            <person name="Schmoll M."/>
            <person name="Kubicek C.P."/>
            <person name="Martinez A.T."/>
            <person name="Yadav J."/>
            <person name="Master E."/>
            <person name="Magnuson J.K."/>
            <person name="James T."/>
            <person name="Yaver D."/>
            <person name="Berka R."/>
            <person name="Labutti K."/>
            <person name="Lipzen A."/>
            <person name="Aerts A."/>
            <person name="Barry K."/>
            <person name="Henrissat B."/>
            <person name="Blanchette R."/>
            <person name="Grigoriev I."/>
            <person name="Cullen D."/>
        </authorList>
    </citation>
    <scope>NUCLEOTIDE SEQUENCE [LARGE SCALE GENOMIC DNA]</scope>
    <source>
        <strain evidence="2 3">MAD-698-R-SB12</strain>
    </source>
</reference>
<dbReference type="STRING" id="670580.A0A1X6MXX0"/>
<dbReference type="RefSeq" id="XP_024338015.1">
    <property type="nucleotide sequence ID" value="XM_024477043.1"/>
</dbReference>
<evidence type="ECO:0000313" key="2">
    <source>
        <dbReference type="EMBL" id="OSX61221.1"/>
    </source>
</evidence>
<proteinExistence type="predicted"/>
<name>A0A1X6MXX0_9APHY</name>
<organism evidence="2 3">
    <name type="scientific">Postia placenta MAD-698-R-SB12</name>
    <dbReference type="NCBI Taxonomy" id="670580"/>
    <lineage>
        <taxon>Eukaryota</taxon>
        <taxon>Fungi</taxon>
        <taxon>Dikarya</taxon>
        <taxon>Basidiomycota</taxon>
        <taxon>Agaricomycotina</taxon>
        <taxon>Agaricomycetes</taxon>
        <taxon>Polyporales</taxon>
        <taxon>Adustoporiaceae</taxon>
        <taxon>Rhodonia</taxon>
    </lineage>
</organism>
<accession>A0A1X6MXX0</accession>
<dbReference type="AlphaFoldDB" id="A0A1X6MXX0"/>
<sequence>MAMFKKICGKTAMSNVVIATTTWGELDAAPDRRRREVLREQELQTNSVFFKAAFDEGAQSLRLSGDRSSAMEAINFLINKDPVVLEMQRELVEGRKTLRQTAVGKKLYSILKETLEWFSQKLKQDQDQLRKAQKTPGNLTSQDRSNLEESIGEAGGGH</sequence>
<feature type="compositionally biased region" description="Polar residues" evidence="1">
    <location>
        <begin position="135"/>
        <end position="144"/>
    </location>
</feature>
<dbReference type="GeneID" id="36321993"/>
<feature type="region of interest" description="Disordered" evidence="1">
    <location>
        <begin position="126"/>
        <end position="158"/>
    </location>
</feature>
<protein>
    <submittedName>
        <fullName evidence="2">Uncharacterized protein</fullName>
    </submittedName>
</protein>
<gene>
    <name evidence="2" type="ORF">POSPLADRAFT_1034695</name>
</gene>